<evidence type="ECO:0000313" key="11">
    <source>
        <dbReference type="EMBL" id="TGK07957.1"/>
    </source>
</evidence>
<proteinExistence type="predicted"/>
<feature type="domain" description="Sulfatase N-terminal" evidence="10">
    <location>
        <begin position="291"/>
        <end position="562"/>
    </location>
</feature>
<evidence type="ECO:0000256" key="8">
    <source>
        <dbReference type="PIRSR" id="PIRSR005091-3"/>
    </source>
</evidence>
<dbReference type="Proteomes" id="UP000297453">
    <property type="component" value="Unassembled WGS sequence"/>
</dbReference>
<reference evidence="11" key="1">
    <citation type="journal article" date="2019" name="PLoS Negl. Trop. Dis.">
        <title>Revisiting the worldwide diversity of Leptospira species in the environment.</title>
        <authorList>
            <person name="Vincent A.T."/>
            <person name="Schiettekatte O."/>
            <person name="Bourhy P."/>
            <person name="Veyrier F.J."/>
            <person name="Picardeau M."/>
        </authorList>
    </citation>
    <scope>NUCLEOTIDE SEQUENCE [LARGE SCALE GENOMIC DNA]</scope>
    <source>
        <strain evidence="11">SSS9</strain>
    </source>
</reference>
<dbReference type="Pfam" id="PF00884">
    <property type="entry name" value="Sulfatase"/>
    <property type="match status" value="1"/>
</dbReference>
<sequence length="672" mass="77097">MSLLFLRARALYEKIPPNIKILGSYFLLFFLTLFMARVAFRLDNYDKIAGESFSKILLAFGLGSRFDLAVIAILLGWIWLLSCIHYLNRLRFYRLTWGALPILIYFWMIGYLVADFVYYRESNKHLGYEGSLFLTGDFFVVLKSAIRHDSLLIAISLLAVLILLPYSINRFAKMDPYKWSKSTKQMEYPQIPLVIIIVFVLIRGGFQSRPLRVSDAVFSDNRALNCLSMNGIYTMVTDMFNQSVNRDLRMSKLRSLNIVKDKISYPSSRFINDSFPLMRETIPKETNKKNPNIVIIMLESWTGKFLKPSGSGIVDGKEVTPEMNKLIRQGRFFEHFIATGGRTANGLLSTLTGIPDLPGLTVLRRQEVVNKFSSVASVLKQGGYESYFLYGGDITFDNMNVLFKNWGFDHILDQENIKSAGKYETGDWGYFDGDTLQHLHEQMMEARSPFLMVSLTLTTHYPYRTPNKSFDIFSSNVTDYDYLNSLHYADWAIGQFMEKAKSSPYFEDTVFFFVADHSHHKHLEPFEDRNIPFLIYSPKHVKPATEATIASQLDVIPTVLGFVNKSVKFSSMGRNLLDLDKNDPGFAYFAFGNLIGWVDKDILLYHFVDSEKKHTYSMEGDKPNSYCEEHSLECKMDDNNAKAFLNLSENLLEKNQIFPEMIGAEASNSAYH</sequence>
<protein>
    <submittedName>
        <fullName evidence="11">LTA synthase family protein</fullName>
    </submittedName>
</protein>
<evidence type="ECO:0000256" key="2">
    <source>
        <dbReference type="ARBA" id="ARBA00022475"/>
    </source>
</evidence>
<evidence type="ECO:0000256" key="5">
    <source>
        <dbReference type="ARBA" id="ARBA00023136"/>
    </source>
</evidence>
<keyword evidence="4 9" id="KW-1133">Transmembrane helix</keyword>
<evidence type="ECO:0000259" key="10">
    <source>
        <dbReference type="Pfam" id="PF00884"/>
    </source>
</evidence>
<keyword evidence="7" id="KW-0464">Manganese</keyword>
<evidence type="ECO:0000313" key="12">
    <source>
        <dbReference type="Proteomes" id="UP000297453"/>
    </source>
</evidence>
<keyword evidence="5 9" id="KW-0472">Membrane</keyword>
<feature type="transmembrane region" description="Helical" evidence="9">
    <location>
        <begin position="188"/>
        <end position="206"/>
    </location>
</feature>
<dbReference type="AlphaFoldDB" id="A0A4R9GAK6"/>
<evidence type="ECO:0000256" key="6">
    <source>
        <dbReference type="PIRSR" id="PIRSR005091-1"/>
    </source>
</evidence>
<feature type="active site" evidence="6">
    <location>
        <position position="343"/>
    </location>
</feature>
<keyword evidence="7" id="KW-0479">Metal-binding</keyword>
<dbReference type="InterPro" id="IPR012160">
    <property type="entry name" value="LtaS-like"/>
</dbReference>
<comment type="subcellular location">
    <subcellularLocation>
        <location evidence="1">Cell membrane</location>
        <topology evidence="1">Multi-pass membrane protein</topology>
    </subcellularLocation>
</comment>
<dbReference type="RefSeq" id="WP_135586335.1">
    <property type="nucleotide sequence ID" value="NZ_RQEP01000005.1"/>
</dbReference>
<feature type="transmembrane region" description="Helical" evidence="9">
    <location>
        <begin position="21"/>
        <end position="40"/>
    </location>
</feature>
<keyword evidence="12" id="KW-1185">Reference proteome</keyword>
<evidence type="ECO:0000256" key="9">
    <source>
        <dbReference type="SAM" id="Phobius"/>
    </source>
</evidence>
<accession>A0A4R9GAK6</accession>
<feature type="binding site" evidence="8">
    <location>
        <position position="343"/>
    </location>
    <ligand>
        <name>Mn(2+)</name>
        <dbReference type="ChEBI" id="CHEBI:29035"/>
    </ligand>
</feature>
<feature type="binding site" evidence="8">
    <location>
        <position position="516"/>
    </location>
    <ligand>
        <name>Mn(2+)</name>
        <dbReference type="ChEBI" id="CHEBI:29035"/>
    </ligand>
</feature>
<feature type="binding site" evidence="8">
    <location>
        <position position="299"/>
    </location>
    <ligand>
        <name>Mn(2+)</name>
        <dbReference type="ChEBI" id="CHEBI:29035"/>
    </ligand>
</feature>
<dbReference type="InterPro" id="IPR050448">
    <property type="entry name" value="OpgB/LTA_synthase_biosynth"/>
</dbReference>
<dbReference type="SUPFAM" id="SSF53649">
    <property type="entry name" value="Alkaline phosphatase-like"/>
    <property type="match status" value="1"/>
</dbReference>
<feature type="transmembrane region" description="Helical" evidence="9">
    <location>
        <begin position="68"/>
        <end position="87"/>
    </location>
</feature>
<evidence type="ECO:0000256" key="7">
    <source>
        <dbReference type="PIRSR" id="PIRSR005091-2"/>
    </source>
</evidence>
<feature type="binding site" evidence="7">
    <location>
        <position position="460"/>
    </location>
    <ligand>
        <name>substrate</name>
    </ligand>
</feature>
<evidence type="ECO:0000256" key="3">
    <source>
        <dbReference type="ARBA" id="ARBA00022692"/>
    </source>
</evidence>
<evidence type="ECO:0000256" key="4">
    <source>
        <dbReference type="ARBA" id="ARBA00022989"/>
    </source>
</evidence>
<organism evidence="11 12">
    <name type="scientific">Leptospira semungkisensis</name>
    <dbReference type="NCBI Taxonomy" id="2484985"/>
    <lineage>
        <taxon>Bacteria</taxon>
        <taxon>Pseudomonadati</taxon>
        <taxon>Spirochaetota</taxon>
        <taxon>Spirochaetia</taxon>
        <taxon>Leptospirales</taxon>
        <taxon>Leptospiraceae</taxon>
        <taxon>Leptospira</taxon>
    </lineage>
</organism>
<gene>
    <name evidence="11" type="ORF">EHO59_07640</name>
</gene>
<keyword evidence="2" id="KW-1003">Cell membrane</keyword>
<dbReference type="OrthoDB" id="5901192at2"/>
<dbReference type="PIRSF" id="PIRSF005091">
    <property type="entry name" value="Mmb_sulf_HI1246"/>
    <property type="match status" value="1"/>
</dbReference>
<dbReference type="Gene3D" id="3.30.1120.80">
    <property type="match status" value="1"/>
</dbReference>
<keyword evidence="3 9" id="KW-0812">Transmembrane</keyword>
<dbReference type="EMBL" id="RQEP01000005">
    <property type="protein sequence ID" value="TGK07957.1"/>
    <property type="molecule type" value="Genomic_DNA"/>
</dbReference>
<feature type="transmembrane region" description="Helical" evidence="9">
    <location>
        <begin position="151"/>
        <end position="168"/>
    </location>
</feature>
<dbReference type="Gene3D" id="3.40.720.10">
    <property type="entry name" value="Alkaline Phosphatase, subunit A"/>
    <property type="match status" value="1"/>
</dbReference>
<dbReference type="GO" id="GO:0046872">
    <property type="term" value="F:metal ion binding"/>
    <property type="evidence" value="ECO:0007669"/>
    <property type="project" value="UniProtKB-KW"/>
</dbReference>
<name>A0A4R9GAK6_9LEPT</name>
<dbReference type="CDD" id="cd16015">
    <property type="entry name" value="LTA_synthase"/>
    <property type="match status" value="1"/>
</dbReference>
<dbReference type="InterPro" id="IPR000917">
    <property type="entry name" value="Sulfatase_N"/>
</dbReference>
<dbReference type="PANTHER" id="PTHR47371">
    <property type="entry name" value="LIPOTEICHOIC ACID SYNTHASE"/>
    <property type="match status" value="1"/>
</dbReference>
<dbReference type="GO" id="GO:0005886">
    <property type="term" value="C:plasma membrane"/>
    <property type="evidence" value="ECO:0007669"/>
    <property type="project" value="UniProtKB-SubCell"/>
</dbReference>
<comment type="caution">
    <text evidence="11">The sequence shown here is derived from an EMBL/GenBank/DDBJ whole genome shotgun (WGS) entry which is preliminary data.</text>
</comment>
<dbReference type="PANTHER" id="PTHR47371:SF3">
    <property type="entry name" value="PHOSPHOGLYCEROL TRANSFERASE I"/>
    <property type="match status" value="1"/>
</dbReference>
<feature type="transmembrane region" description="Helical" evidence="9">
    <location>
        <begin position="99"/>
        <end position="119"/>
    </location>
</feature>
<dbReference type="InterPro" id="IPR017850">
    <property type="entry name" value="Alkaline_phosphatase_core_sf"/>
</dbReference>
<feature type="binding site" evidence="8">
    <location>
        <position position="517"/>
    </location>
    <ligand>
        <name>Mn(2+)</name>
        <dbReference type="ChEBI" id="CHEBI:29035"/>
    </ligand>
</feature>
<evidence type="ECO:0000256" key="1">
    <source>
        <dbReference type="ARBA" id="ARBA00004651"/>
    </source>
</evidence>